<reference evidence="1 2" key="1">
    <citation type="journal article" date="2012" name="J. Bacteriol.">
        <title>Complete genome sequence of the broad-host-range strain Sinorhizobium fredii USDA257.</title>
        <authorList>
            <person name="Schuldes J."/>
            <person name="Rodriguez Orbegoso M."/>
            <person name="Schmeisser C."/>
            <person name="Krishnan H.B."/>
            <person name="Daniel R."/>
            <person name="Streit W.R."/>
        </authorList>
    </citation>
    <scope>NUCLEOTIDE SEQUENCE [LARGE SCALE GENOMIC DNA]</scope>
    <source>
        <strain evidence="1 2">USDA 257</strain>
    </source>
</reference>
<accession>I3X6G2</accession>
<dbReference type="EMBL" id="CP003563">
    <property type="protein sequence ID" value="AFL51468.1"/>
    <property type="molecule type" value="Genomic_DNA"/>
</dbReference>
<evidence type="ECO:0000313" key="1">
    <source>
        <dbReference type="EMBL" id="AFL51468.1"/>
    </source>
</evidence>
<dbReference type="Proteomes" id="UP000006180">
    <property type="component" value="Chromosome"/>
</dbReference>
<organism evidence="1 2">
    <name type="scientific">Sinorhizobium fredii (strain USDA 257)</name>
    <dbReference type="NCBI Taxonomy" id="1185652"/>
    <lineage>
        <taxon>Bacteria</taxon>
        <taxon>Pseudomonadati</taxon>
        <taxon>Pseudomonadota</taxon>
        <taxon>Alphaproteobacteria</taxon>
        <taxon>Hyphomicrobiales</taxon>
        <taxon>Rhizobiaceae</taxon>
        <taxon>Sinorhizobium/Ensifer group</taxon>
        <taxon>Sinorhizobium</taxon>
    </lineage>
</organism>
<dbReference type="HOGENOM" id="CLU_3276713_0_0_5"/>
<dbReference type="KEGG" id="sfd:USDA257_c28970"/>
<proteinExistence type="predicted"/>
<name>I3X6G2_SINF2</name>
<dbReference type="PATRIC" id="fig|1185652.3.peg.3006"/>
<gene>
    <name evidence="1" type="ORF">USDA257_c28970</name>
</gene>
<protein>
    <submittedName>
        <fullName evidence="1">Uncharacterized protein</fullName>
    </submittedName>
</protein>
<evidence type="ECO:0000313" key="2">
    <source>
        <dbReference type="Proteomes" id="UP000006180"/>
    </source>
</evidence>
<sequence length="41" mass="4448">MVETNVKRVQHVDGGYVAEILVKEGDPLEQRTSSSGSTARC</sequence>
<dbReference type="AlphaFoldDB" id="I3X6G2"/>
<dbReference type="STRING" id="1185652.USDA257_c28970"/>